<reference evidence="1 2" key="1">
    <citation type="journal article" date="2019" name="Commun. Biol.">
        <title>The bagworm genome reveals a unique fibroin gene that provides high tensile strength.</title>
        <authorList>
            <person name="Kono N."/>
            <person name="Nakamura H."/>
            <person name="Ohtoshi R."/>
            <person name="Tomita M."/>
            <person name="Numata K."/>
            <person name="Arakawa K."/>
        </authorList>
    </citation>
    <scope>NUCLEOTIDE SEQUENCE [LARGE SCALE GENOMIC DNA]</scope>
</reference>
<name>A0A4C1TF19_EUMVA</name>
<proteinExistence type="predicted"/>
<dbReference type="Proteomes" id="UP000299102">
    <property type="component" value="Unassembled WGS sequence"/>
</dbReference>
<organism evidence="1 2">
    <name type="scientific">Eumeta variegata</name>
    <name type="common">Bagworm moth</name>
    <name type="synonym">Eumeta japonica</name>
    <dbReference type="NCBI Taxonomy" id="151549"/>
    <lineage>
        <taxon>Eukaryota</taxon>
        <taxon>Metazoa</taxon>
        <taxon>Ecdysozoa</taxon>
        <taxon>Arthropoda</taxon>
        <taxon>Hexapoda</taxon>
        <taxon>Insecta</taxon>
        <taxon>Pterygota</taxon>
        <taxon>Neoptera</taxon>
        <taxon>Endopterygota</taxon>
        <taxon>Lepidoptera</taxon>
        <taxon>Glossata</taxon>
        <taxon>Ditrysia</taxon>
        <taxon>Tineoidea</taxon>
        <taxon>Psychidae</taxon>
        <taxon>Oiketicinae</taxon>
        <taxon>Eumeta</taxon>
    </lineage>
</organism>
<protein>
    <submittedName>
        <fullName evidence="1">Uncharacterized protein</fullName>
    </submittedName>
</protein>
<accession>A0A4C1TF19</accession>
<comment type="caution">
    <text evidence="1">The sequence shown here is derived from an EMBL/GenBank/DDBJ whole genome shotgun (WGS) entry which is preliminary data.</text>
</comment>
<keyword evidence="2" id="KW-1185">Reference proteome</keyword>
<dbReference type="EMBL" id="BGZK01000055">
    <property type="protein sequence ID" value="GBP13119.1"/>
    <property type="molecule type" value="Genomic_DNA"/>
</dbReference>
<evidence type="ECO:0000313" key="1">
    <source>
        <dbReference type="EMBL" id="GBP13119.1"/>
    </source>
</evidence>
<sequence length="226" mass="25989">MYSREHRSARQVEPVNQALGTVIFSGVYHRELARYLVRMSPQDKLTHRIDSGSRRSPWDVNSLTRIDSGSKRSPTGCKLTHRNRFWLEERPLRSIATKMSRQSYRHKTRTTLPDTRKKHVPFFCFRAHQVRRVPVSINNSKSYGAGRRTAVGAKSSLQHPRFARHAVIDSHEPRLRARYGHSFKASNEVVTLAGVLEAFTPTALPVRGRVDQMLVINLMESRHLGR</sequence>
<gene>
    <name evidence="1" type="ORF">EVAR_93087_1</name>
</gene>
<dbReference type="AlphaFoldDB" id="A0A4C1TF19"/>
<evidence type="ECO:0000313" key="2">
    <source>
        <dbReference type="Proteomes" id="UP000299102"/>
    </source>
</evidence>